<dbReference type="AlphaFoldDB" id="A0A8H4VJA3"/>
<dbReference type="Proteomes" id="UP000521872">
    <property type="component" value="Unassembled WGS sequence"/>
</dbReference>
<accession>A0A8H4VJA3</accession>
<feature type="signal peptide" evidence="1">
    <location>
        <begin position="1"/>
        <end position="23"/>
    </location>
</feature>
<evidence type="ECO:0000313" key="2">
    <source>
        <dbReference type="EMBL" id="KAF4611878.1"/>
    </source>
</evidence>
<comment type="caution">
    <text evidence="2">The sequence shown here is derived from an EMBL/GenBank/DDBJ whole genome shotgun (WGS) entry which is preliminary data.</text>
</comment>
<evidence type="ECO:0000313" key="3">
    <source>
        <dbReference type="Proteomes" id="UP000521872"/>
    </source>
</evidence>
<gene>
    <name evidence="2" type="ORF">D9613_003576</name>
</gene>
<reference evidence="2 3" key="1">
    <citation type="submission" date="2019-12" db="EMBL/GenBank/DDBJ databases">
        <authorList>
            <person name="Floudas D."/>
            <person name="Bentzer J."/>
            <person name="Ahren D."/>
            <person name="Johansson T."/>
            <person name="Persson P."/>
            <person name="Tunlid A."/>
        </authorList>
    </citation>
    <scope>NUCLEOTIDE SEQUENCE [LARGE SCALE GENOMIC DNA]</scope>
    <source>
        <strain evidence="2 3">CBS 102.39</strain>
    </source>
</reference>
<evidence type="ECO:0000256" key="1">
    <source>
        <dbReference type="SAM" id="SignalP"/>
    </source>
</evidence>
<keyword evidence="1" id="KW-0732">Signal</keyword>
<name>A0A8H4VJA3_9AGAR</name>
<keyword evidence="3" id="KW-1185">Reference proteome</keyword>
<sequence length="318" mass="34362">MSSIKRRAFYLAIFGAQTFFGLCSPISTATSNDLEAGRLVMTPAGLFPVSNIHLVPEGGRVHHTSKAVHLVDADGGIVHTAPIEDTVHPTSIHQALRLPTLTYSIIPRAFNSGYVAYSYWRNTNPSPISFFSTTLTVPLFPATIDGQLLYLFNGLIPNSFDGILQPVLQFGSSPAGGGNYWAVASWYLVNSNIYFTTPKQVDSGKVITGVMTLTNSTTSGNTTTYNWNSVFSNLPSTSLSISTTEALTYAYEALEIYSVSGASELPRGSTKMSSINIVTQDGRHPNVNWTVVKDKVDGFELVVVKNGSTNGEVDITYP</sequence>
<proteinExistence type="predicted"/>
<protein>
    <submittedName>
        <fullName evidence="2">Uncharacterized protein</fullName>
    </submittedName>
</protein>
<organism evidence="2 3">
    <name type="scientific">Agrocybe pediades</name>
    <dbReference type="NCBI Taxonomy" id="84607"/>
    <lineage>
        <taxon>Eukaryota</taxon>
        <taxon>Fungi</taxon>
        <taxon>Dikarya</taxon>
        <taxon>Basidiomycota</taxon>
        <taxon>Agaricomycotina</taxon>
        <taxon>Agaricomycetes</taxon>
        <taxon>Agaricomycetidae</taxon>
        <taxon>Agaricales</taxon>
        <taxon>Agaricineae</taxon>
        <taxon>Strophariaceae</taxon>
        <taxon>Agrocybe</taxon>
    </lineage>
</organism>
<dbReference type="EMBL" id="JAACJL010000057">
    <property type="protein sequence ID" value="KAF4611878.1"/>
    <property type="molecule type" value="Genomic_DNA"/>
</dbReference>
<feature type="chain" id="PRO_5034021591" evidence="1">
    <location>
        <begin position="24"/>
        <end position="318"/>
    </location>
</feature>